<evidence type="ECO:0000256" key="3">
    <source>
        <dbReference type="ARBA" id="ARBA00023125"/>
    </source>
</evidence>
<dbReference type="InterPro" id="IPR058163">
    <property type="entry name" value="LysR-type_TF_proteobact-type"/>
</dbReference>
<dbReference type="FunFam" id="1.10.10.10:FF:000001">
    <property type="entry name" value="LysR family transcriptional regulator"/>
    <property type="match status" value="1"/>
</dbReference>
<dbReference type="GO" id="GO:0003700">
    <property type="term" value="F:DNA-binding transcription factor activity"/>
    <property type="evidence" value="ECO:0007669"/>
    <property type="project" value="InterPro"/>
</dbReference>
<gene>
    <name evidence="6" type="primary">crgA</name>
    <name evidence="6" type="ORF">HMPREF0004_0149</name>
</gene>
<keyword evidence="4" id="KW-0804">Transcription</keyword>
<keyword evidence="2" id="KW-0805">Transcription regulation</keyword>
<dbReference type="Proteomes" id="UP000004510">
    <property type="component" value="Unassembled WGS sequence"/>
</dbReference>
<protein>
    <submittedName>
        <fullName evidence="6">LysR substrate binding domain protein</fullName>
    </submittedName>
</protein>
<dbReference type="SUPFAM" id="SSF46785">
    <property type="entry name" value="Winged helix' DNA-binding domain"/>
    <property type="match status" value="1"/>
</dbReference>
<dbReference type="InterPro" id="IPR000847">
    <property type="entry name" value="LysR_HTH_N"/>
</dbReference>
<keyword evidence="3" id="KW-0238">DNA-binding</keyword>
<comment type="similarity">
    <text evidence="1">Belongs to the LysR transcriptional regulatory family.</text>
</comment>
<dbReference type="InterPro" id="IPR036390">
    <property type="entry name" value="WH_DNA-bd_sf"/>
</dbReference>
<evidence type="ECO:0000256" key="4">
    <source>
        <dbReference type="ARBA" id="ARBA00023163"/>
    </source>
</evidence>
<dbReference type="PANTHER" id="PTHR30537">
    <property type="entry name" value="HTH-TYPE TRANSCRIPTIONAL REGULATOR"/>
    <property type="match status" value="1"/>
</dbReference>
<organism evidence="6 7">
    <name type="scientific">Achromobacter piechaudii ATCC 43553</name>
    <dbReference type="NCBI Taxonomy" id="742159"/>
    <lineage>
        <taxon>Bacteria</taxon>
        <taxon>Pseudomonadati</taxon>
        <taxon>Pseudomonadota</taxon>
        <taxon>Betaproteobacteria</taxon>
        <taxon>Burkholderiales</taxon>
        <taxon>Alcaligenaceae</taxon>
        <taxon>Achromobacter</taxon>
    </lineage>
</organism>
<comment type="caution">
    <text evidence="6">The sequence shown here is derived from an EMBL/GenBank/DDBJ whole genome shotgun (WGS) entry which is preliminary data.</text>
</comment>
<dbReference type="GO" id="GO:0043565">
    <property type="term" value="F:sequence-specific DNA binding"/>
    <property type="evidence" value="ECO:0007669"/>
    <property type="project" value="TreeGrafter"/>
</dbReference>
<evidence type="ECO:0000256" key="1">
    <source>
        <dbReference type="ARBA" id="ARBA00009437"/>
    </source>
</evidence>
<dbReference type="GO" id="GO:0006351">
    <property type="term" value="P:DNA-templated transcription"/>
    <property type="evidence" value="ECO:0007669"/>
    <property type="project" value="TreeGrafter"/>
</dbReference>
<dbReference type="InterPro" id="IPR036388">
    <property type="entry name" value="WH-like_DNA-bd_sf"/>
</dbReference>
<evidence type="ECO:0000259" key="5">
    <source>
        <dbReference type="PROSITE" id="PS50931"/>
    </source>
</evidence>
<dbReference type="Pfam" id="PF00126">
    <property type="entry name" value="HTH_1"/>
    <property type="match status" value="1"/>
</dbReference>
<dbReference type="Gene3D" id="1.10.10.10">
    <property type="entry name" value="Winged helix-like DNA-binding domain superfamily/Winged helix DNA-binding domain"/>
    <property type="match status" value="1"/>
</dbReference>
<dbReference type="PANTHER" id="PTHR30537:SF20">
    <property type="entry name" value="TRANSCRIPTIONAL REGULATORY PROTEIN"/>
    <property type="match status" value="1"/>
</dbReference>
<feature type="domain" description="HTH lysR-type" evidence="5">
    <location>
        <begin position="21"/>
        <end position="78"/>
    </location>
</feature>
<evidence type="ECO:0000313" key="6">
    <source>
        <dbReference type="EMBL" id="EFF78486.1"/>
    </source>
</evidence>
<dbReference type="EMBL" id="ADMS01000007">
    <property type="protein sequence ID" value="EFF78486.1"/>
    <property type="molecule type" value="Genomic_DNA"/>
</dbReference>
<dbReference type="PATRIC" id="fig|742159.3.peg.3895"/>
<dbReference type="SUPFAM" id="SSF53850">
    <property type="entry name" value="Periplasmic binding protein-like II"/>
    <property type="match status" value="1"/>
</dbReference>
<sequence length="311" mass="34544">MTYERRRAACDPTQKATHMALNSDALRVFLGVVDAGSLSAAAELLGQTASGVSRALSRLEEDLGVILLNRTTRRMELTEEGAHFLPKARQIIASLEEAEECMRMVHQRPAGRLRVDASVPVMLHCVVPHVGDFRREYPEITLELTSNDRIVDLMEHRTDIAIRMGPLTDSTLHARALRPSPRWMMASPDYIARRGAPETVEDLAQHEVLGFTQPESLNLWPLKHAGGSSFQATPTLATSSGETQRQLALRGVGIACLSDFVVREDIAAGRLVKVMQGVYSDHLQPMHAVYHRNTQLSRRIACFLDFFAGRV</sequence>
<dbReference type="eggNOG" id="COG0583">
    <property type="taxonomic scope" value="Bacteria"/>
</dbReference>
<proteinExistence type="inferred from homology"/>
<dbReference type="Gene3D" id="3.40.190.10">
    <property type="entry name" value="Periplasmic binding protein-like II"/>
    <property type="match status" value="2"/>
</dbReference>
<dbReference type="InterPro" id="IPR005119">
    <property type="entry name" value="LysR_subst-bd"/>
</dbReference>
<name>D4X3V2_9BURK</name>
<evidence type="ECO:0000256" key="2">
    <source>
        <dbReference type="ARBA" id="ARBA00023015"/>
    </source>
</evidence>
<dbReference type="HOGENOM" id="CLU_039613_16_2_4"/>
<dbReference type="AlphaFoldDB" id="D4X3V2"/>
<reference evidence="7" key="1">
    <citation type="submission" date="2010-03" db="EMBL/GenBank/DDBJ databases">
        <title>Complete sequence of Mobiluncus curtisii ATCC 43063.</title>
        <authorList>
            <person name="Muzny D."/>
            <person name="Qin X."/>
            <person name="Deng J."/>
            <person name="Jiang H."/>
            <person name="Liu Y."/>
            <person name="Qu J."/>
            <person name="Song X.-Z."/>
            <person name="Zhang L."/>
            <person name="Thornton R."/>
            <person name="Coyle M."/>
            <person name="Francisco L."/>
            <person name="Jackson L."/>
            <person name="Javaid M."/>
            <person name="Korchina V."/>
            <person name="Kovar C."/>
            <person name="Mata R."/>
            <person name="Mathew T."/>
            <person name="Ngo R."/>
            <person name="Nguyen L."/>
            <person name="Nguyen N."/>
            <person name="Okwuonu G."/>
            <person name="Ongeri F."/>
            <person name="Pham C."/>
            <person name="Simmons D."/>
            <person name="Wilczek-Boney K."/>
            <person name="Hale W."/>
            <person name="Jakkamsetti A."/>
            <person name="Pham P."/>
            <person name="Ruth R."/>
            <person name="San Lucas F."/>
            <person name="Warren J."/>
            <person name="Zhang J."/>
            <person name="Zhao Z."/>
            <person name="Zhou C."/>
            <person name="Zhu D."/>
            <person name="Lee S."/>
            <person name="Bess C."/>
            <person name="Blankenburg K."/>
            <person name="Forbes L."/>
            <person name="Fu Q."/>
            <person name="Gubbala S."/>
            <person name="Hirani K."/>
            <person name="Jayaseelan J.C."/>
            <person name="Lara F."/>
            <person name="Munidasa M."/>
            <person name="Palculict T."/>
            <person name="Patil S."/>
            <person name="Pu L.-L."/>
            <person name="Saada N."/>
            <person name="Tang L."/>
            <person name="Weissenberger G."/>
            <person name="Zhu Y."/>
            <person name="Hemphill L."/>
            <person name="Shang Y."/>
            <person name="Youmans B."/>
            <person name="Ayvaz T."/>
            <person name="Ross M."/>
            <person name="Santibanez J."/>
            <person name="Aqrawi P."/>
            <person name="Gross S."/>
            <person name="Joshi V."/>
            <person name="Fowler G."/>
            <person name="Nazareth L."/>
            <person name="Reid J."/>
            <person name="Worley K."/>
            <person name="Petrosino J."/>
            <person name="Highlander S."/>
            <person name="Gibbs R."/>
            <person name="Gibbs R."/>
        </authorList>
    </citation>
    <scope>NUCLEOTIDE SEQUENCE [LARGE SCALE GENOMIC DNA]</scope>
    <source>
        <strain evidence="7">ATCC 43553</strain>
    </source>
</reference>
<evidence type="ECO:0000313" key="7">
    <source>
        <dbReference type="Proteomes" id="UP000004510"/>
    </source>
</evidence>
<dbReference type="Pfam" id="PF03466">
    <property type="entry name" value="LysR_substrate"/>
    <property type="match status" value="1"/>
</dbReference>
<accession>D4X3V2</accession>
<dbReference type="PROSITE" id="PS50931">
    <property type="entry name" value="HTH_LYSR"/>
    <property type="match status" value="1"/>
</dbReference>